<evidence type="ECO:0000259" key="3">
    <source>
        <dbReference type="Pfam" id="PF26502"/>
    </source>
</evidence>
<feature type="region of interest" description="Disordered" evidence="1">
    <location>
        <begin position="264"/>
        <end position="283"/>
    </location>
</feature>
<protein>
    <submittedName>
        <fullName evidence="5">TrkA-C domain-containing protein</fullName>
    </submittedName>
</protein>
<dbReference type="Gene3D" id="3.30.70.1450">
    <property type="entry name" value="Regulator of K+ conductance, C-terminal domain"/>
    <property type="match status" value="1"/>
</dbReference>
<sequence length="283" mass="30012">MTAPQTMTEVGQLVRSAGRVVSVDLPETIADVDGYDSVDDSTKTELAGQTMLLPRRLSIEQRRTRLLDRLKHDYGIGHADVEFAADGTIEYLAVGSRPAGIGPTLAPGSVAVAIRADPAPDASPGDAVRIWCREGDSLRRVAGGELRGVAGDVATVAVDSDDARRLEADDTYRLVTLPRSPGTERELVSVLRAAPETVITRPITAGDALDGATIDSLPVLVIAIDRGGLDESGQLALPAGETRLEAGDVAYVLGRPEALRRLAELEREDRSGEPSPTAHPQER</sequence>
<gene>
    <name evidence="5" type="ORF">C494_03950</name>
</gene>
<dbReference type="InterPro" id="IPR058603">
    <property type="entry name" value="DUF8167_2nd"/>
</dbReference>
<organism evidence="5 6">
    <name type="scientific">Natronorubrum bangense JCM 10635</name>
    <dbReference type="NCBI Taxonomy" id="1227500"/>
    <lineage>
        <taxon>Archaea</taxon>
        <taxon>Methanobacteriati</taxon>
        <taxon>Methanobacteriota</taxon>
        <taxon>Stenosarchaea group</taxon>
        <taxon>Halobacteria</taxon>
        <taxon>Halobacteriales</taxon>
        <taxon>Natrialbaceae</taxon>
        <taxon>Natronorubrum</taxon>
    </lineage>
</organism>
<dbReference type="InterPro" id="IPR036721">
    <property type="entry name" value="RCK_C_sf"/>
</dbReference>
<dbReference type="PATRIC" id="fig|1227500.6.peg.806"/>
<dbReference type="Pfam" id="PF26503">
    <property type="entry name" value="DUF8167_3rd"/>
    <property type="match status" value="1"/>
</dbReference>
<dbReference type="SUPFAM" id="SSF116726">
    <property type="entry name" value="TrkA C-terminal domain-like"/>
    <property type="match status" value="1"/>
</dbReference>
<keyword evidence="6" id="KW-1185">Reference proteome</keyword>
<dbReference type="Pfam" id="PF26502">
    <property type="entry name" value="DUF8167_2nd"/>
    <property type="match status" value="1"/>
</dbReference>
<feature type="domain" description="DUF8167" evidence="4">
    <location>
        <begin position="110"/>
        <end position="181"/>
    </location>
</feature>
<proteinExistence type="predicted"/>
<evidence type="ECO:0000256" key="1">
    <source>
        <dbReference type="SAM" id="MobiDB-lite"/>
    </source>
</evidence>
<dbReference type="InterPro" id="IPR006037">
    <property type="entry name" value="RCK_C"/>
</dbReference>
<feature type="domain" description="DUF8167" evidence="3">
    <location>
        <begin position="21"/>
        <end position="96"/>
    </location>
</feature>
<dbReference type="Proteomes" id="UP000011690">
    <property type="component" value="Unassembled WGS sequence"/>
</dbReference>
<dbReference type="AlphaFoldDB" id="L9WPS2"/>
<name>L9WPS2_9EURY</name>
<feature type="domain" description="RCK C-terminal" evidence="2">
    <location>
        <begin position="201"/>
        <end position="265"/>
    </location>
</feature>
<evidence type="ECO:0000313" key="5">
    <source>
        <dbReference type="EMBL" id="ELY51464.1"/>
    </source>
</evidence>
<accession>L9WPS2</accession>
<comment type="caution">
    <text evidence="5">The sequence shown here is derived from an EMBL/GenBank/DDBJ whole genome shotgun (WGS) entry which is preliminary data.</text>
</comment>
<dbReference type="GO" id="GO:0008324">
    <property type="term" value="F:monoatomic cation transmembrane transporter activity"/>
    <property type="evidence" value="ECO:0007669"/>
    <property type="project" value="InterPro"/>
</dbReference>
<evidence type="ECO:0000259" key="4">
    <source>
        <dbReference type="Pfam" id="PF26503"/>
    </source>
</evidence>
<dbReference type="STRING" id="1227500.C494_03950"/>
<dbReference type="InterPro" id="IPR058604">
    <property type="entry name" value="DUF8167_3rd"/>
</dbReference>
<reference evidence="5 6" key="1">
    <citation type="journal article" date="2014" name="PLoS Genet.">
        <title>Phylogenetically driven sequencing of extremely halophilic archaea reveals strategies for static and dynamic osmo-response.</title>
        <authorList>
            <person name="Becker E.A."/>
            <person name="Seitzer P.M."/>
            <person name="Tritt A."/>
            <person name="Larsen D."/>
            <person name="Krusor M."/>
            <person name="Yao A.I."/>
            <person name="Wu D."/>
            <person name="Madern D."/>
            <person name="Eisen J.A."/>
            <person name="Darling A.E."/>
            <person name="Facciotti M.T."/>
        </authorList>
    </citation>
    <scope>NUCLEOTIDE SEQUENCE [LARGE SCALE GENOMIC DNA]</scope>
    <source>
        <strain evidence="5 6">JCM 10635</strain>
    </source>
</reference>
<evidence type="ECO:0000259" key="2">
    <source>
        <dbReference type="Pfam" id="PF02080"/>
    </source>
</evidence>
<dbReference type="EMBL" id="AOHY01000008">
    <property type="protein sequence ID" value="ELY51464.1"/>
    <property type="molecule type" value="Genomic_DNA"/>
</dbReference>
<dbReference type="eggNOG" id="arCOG07570">
    <property type="taxonomic scope" value="Archaea"/>
</dbReference>
<dbReference type="Pfam" id="PF02080">
    <property type="entry name" value="TrkA_C"/>
    <property type="match status" value="1"/>
</dbReference>
<evidence type="ECO:0000313" key="6">
    <source>
        <dbReference type="Proteomes" id="UP000011690"/>
    </source>
</evidence>
<dbReference type="GO" id="GO:0006813">
    <property type="term" value="P:potassium ion transport"/>
    <property type="evidence" value="ECO:0007669"/>
    <property type="project" value="InterPro"/>
</dbReference>